<feature type="transmembrane region" description="Helical" evidence="1">
    <location>
        <begin position="342"/>
        <end position="365"/>
    </location>
</feature>
<sequence>MFFTIAMNLILVFFSKIYFLKNINSEVLISLIYFFFRTWIILYLCQSNFHATHCLEYSKKMITDAEKLGKKTHAFKINLIGKIVFECVYKSIINKKKKRLFVSERAERLKIHLKFWCKLLFFVKKTPEKNFETKKTGFFRFIPFWLTSKNKFIFFRKDLKLTYNEKIRFQEKSTKEKIHWLLKKKNYYIRVGIVTSFFKQLKKRTSFLYFSTKSTIKSRWVLWFAKIRRIELELYYDTSAGHLFFSKWCLAFLFFVHILHVFSSWHFWINWIESHDAIMFFSLLFFLYLPSFSALGIKRILPFNSKAFVLYLCFIVFFMAATGLSFFMLLEPGLDFLIKNEGNIIGIMLFLCIRFEWVLCTNGNINLTNKQNKIKNEFHMQDPFLKHLIRQMRYMNIKSVLFLSLLFCFYRYSKTNQNIKPFGKKKKQDPWIERFGKKVKKYQKKKKQIINQVYQCAALSYALYGLITEWIFQKISPVLAKIKPRYEEFMMNLRQYQLVTWIIRVAIWVNTYFLQRAFVRTNLVIPYLLRKKIKFVWKDRTTPFIGRERLEYRELVSRYFHQRRRVPVDVRICSVFLKKNDPQDTSRCNFIFFWIFWGQVINVFPVLCGLYFLSDSKETKREILHRQENKLVMFQIIYWVCFLSLFVYWVLETNQGKYEAFYNIFFYRLFFYGAINLGLLFLIAFIFNYEENLKKKKVIQKIYRFYKKEKKFTCQITQQLLNFISS</sequence>
<keyword evidence="1" id="KW-1133">Transmembrane helix</keyword>
<feature type="transmembrane region" description="Helical" evidence="1">
    <location>
        <begin position="493"/>
        <end position="514"/>
    </location>
</feature>
<feature type="transmembrane region" description="Helical" evidence="1">
    <location>
        <begin position="666"/>
        <end position="687"/>
    </location>
</feature>
<dbReference type="Proteomes" id="UP000243348">
    <property type="component" value="Nucleomorph 3"/>
</dbReference>
<keyword evidence="3" id="KW-0542">Nucleomorph</keyword>
<gene>
    <name evidence="2" type="ORF">CMESO_16</name>
    <name evidence="3" type="ORF">CMESO_565</name>
</gene>
<name>J7GBB2_9CRYP</name>
<evidence type="ECO:0000256" key="1">
    <source>
        <dbReference type="SAM" id="Phobius"/>
    </source>
</evidence>
<geneLocation type="nucleomorph" evidence="3"/>
<feature type="transmembrane region" description="Helical" evidence="1">
    <location>
        <begin position="27"/>
        <end position="45"/>
    </location>
</feature>
<evidence type="ECO:0000313" key="3">
    <source>
        <dbReference type="EMBL" id="AFP65705.1"/>
    </source>
</evidence>
<feature type="transmembrane region" description="Helical" evidence="1">
    <location>
        <begin position="309"/>
        <end position="330"/>
    </location>
</feature>
<dbReference type="AlphaFoldDB" id="J7GBB2"/>
<protein>
    <submittedName>
        <fullName evidence="3">Uncharacterized protein</fullName>
    </submittedName>
</protein>
<feature type="transmembrane region" description="Helical" evidence="1">
    <location>
        <begin position="5"/>
        <end position="21"/>
    </location>
</feature>
<proteinExistence type="predicted"/>
<keyword evidence="1" id="KW-0472">Membrane</keyword>
<dbReference type="EMBL" id="CP003682">
    <property type="protein sequence ID" value="AFP65705.1"/>
    <property type="molecule type" value="Genomic_DNA"/>
</dbReference>
<evidence type="ECO:0000313" key="2">
    <source>
        <dbReference type="EMBL" id="AFP65219.1"/>
    </source>
</evidence>
<feature type="transmembrane region" description="Helical" evidence="1">
    <location>
        <begin position="591"/>
        <end position="612"/>
    </location>
</feature>
<dbReference type="Proteomes" id="UP000243348">
    <property type="component" value="Nucleomorph 1"/>
</dbReference>
<feature type="transmembrane region" description="Helical" evidence="1">
    <location>
        <begin position="277"/>
        <end position="297"/>
    </location>
</feature>
<accession>J7GBB2</accession>
<feature type="transmembrane region" description="Helical" evidence="1">
    <location>
        <begin position="248"/>
        <end position="271"/>
    </location>
</feature>
<feature type="transmembrane region" description="Helical" evidence="1">
    <location>
        <begin position="452"/>
        <end position="472"/>
    </location>
</feature>
<evidence type="ECO:0000313" key="4">
    <source>
        <dbReference type="Proteomes" id="UP000243348"/>
    </source>
</evidence>
<keyword evidence="1" id="KW-0812">Transmembrane</keyword>
<reference evidence="3 4" key="1">
    <citation type="journal article" date="2012" name="Genome Biol. Evol.">
        <title>Nucleomorph genome sequence of the cryptophyte alga Chroomonas mesostigmatica CCMP1168 reveals lineage-specific gene loss and genome complexity.</title>
        <authorList>
            <person name="Moore C.E."/>
            <person name="Curtis B."/>
            <person name="Mills T."/>
            <person name="Tanifuji G."/>
            <person name="Archibald J.M."/>
        </authorList>
    </citation>
    <scope>NUCLEOTIDE SEQUENCE [LARGE SCALE GENOMIC DNA]</scope>
    <source>
        <strain evidence="3 4">CCMP1168</strain>
    </source>
</reference>
<feature type="transmembrane region" description="Helical" evidence="1">
    <location>
        <begin position="632"/>
        <end position="651"/>
    </location>
</feature>
<dbReference type="EMBL" id="CP003680">
    <property type="protein sequence ID" value="AFP65219.1"/>
    <property type="molecule type" value="Genomic_DNA"/>
</dbReference>
<organism evidence="3 4">
    <name type="scientific">Chroomonas mesostigmatica CCMP1168</name>
    <dbReference type="NCBI Taxonomy" id="1195612"/>
    <lineage>
        <taxon>Eukaryota</taxon>
        <taxon>Cryptophyceae</taxon>
        <taxon>Pyrenomonadales</taxon>
        <taxon>Chroomonadaceae</taxon>
        <taxon>Chroomonas</taxon>
    </lineage>
</organism>